<evidence type="ECO:0000259" key="9">
    <source>
        <dbReference type="PROSITE" id="PS51212"/>
    </source>
</evidence>
<evidence type="ECO:0000256" key="7">
    <source>
        <dbReference type="SAM" id="MobiDB-lite"/>
    </source>
</evidence>
<evidence type="ECO:0000256" key="3">
    <source>
        <dbReference type="ARBA" id="ARBA00022729"/>
    </source>
</evidence>
<dbReference type="EMBL" id="KI912112">
    <property type="protein sequence ID" value="ETS81740.1"/>
    <property type="molecule type" value="Genomic_DNA"/>
</dbReference>
<feature type="region of interest" description="Disordered" evidence="7">
    <location>
        <begin position="224"/>
        <end position="255"/>
    </location>
</feature>
<dbReference type="SMART" id="SM00321">
    <property type="entry name" value="WSC"/>
    <property type="match status" value="4"/>
</dbReference>
<keyword evidence="11" id="KW-1185">Reference proteome</keyword>
<dbReference type="Pfam" id="PF01822">
    <property type="entry name" value="WSC"/>
    <property type="match status" value="4"/>
</dbReference>
<dbReference type="GO" id="GO:0005886">
    <property type="term" value="C:plasma membrane"/>
    <property type="evidence" value="ECO:0007669"/>
    <property type="project" value="TreeGrafter"/>
</dbReference>
<protein>
    <recommendedName>
        <fullName evidence="9">WSC domain-containing protein</fullName>
    </recommendedName>
</protein>
<feature type="domain" description="WSC" evidence="9">
    <location>
        <begin position="266"/>
        <end position="364"/>
    </location>
</feature>
<dbReference type="PROSITE" id="PS51212">
    <property type="entry name" value="WSC"/>
    <property type="match status" value="4"/>
</dbReference>
<keyword evidence="6" id="KW-0325">Glycoprotein</keyword>
<dbReference type="PANTHER" id="PTHR24269">
    <property type="entry name" value="KREMEN PROTEIN"/>
    <property type="match status" value="1"/>
</dbReference>
<evidence type="ECO:0000256" key="6">
    <source>
        <dbReference type="ARBA" id="ARBA00023180"/>
    </source>
</evidence>
<evidence type="ECO:0000256" key="5">
    <source>
        <dbReference type="ARBA" id="ARBA00023136"/>
    </source>
</evidence>
<evidence type="ECO:0000256" key="2">
    <source>
        <dbReference type="ARBA" id="ARBA00022692"/>
    </source>
</evidence>
<dbReference type="OMA" id="NEWASDQ"/>
<dbReference type="AlphaFoldDB" id="W3X6S2"/>
<feature type="domain" description="WSC" evidence="9">
    <location>
        <begin position="370"/>
        <end position="468"/>
    </location>
</feature>
<feature type="compositionally biased region" description="Low complexity" evidence="7">
    <location>
        <begin position="225"/>
        <end position="255"/>
    </location>
</feature>
<evidence type="ECO:0000256" key="4">
    <source>
        <dbReference type="ARBA" id="ARBA00022989"/>
    </source>
</evidence>
<feature type="signal peptide" evidence="8">
    <location>
        <begin position="1"/>
        <end position="20"/>
    </location>
</feature>
<keyword evidence="2" id="KW-0812">Transmembrane</keyword>
<gene>
    <name evidence="10" type="ORF">PFICI_06742</name>
</gene>
<keyword evidence="3 8" id="KW-0732">Signal</keyword>
<organism evidence="10 11">
    <name type="scientific">Pestalotiopsis fici (strain W106-1 / CGMCC3.15140)</name>
    <dbReference type="NCBI Taxonomy" id="1229662"/>
    <lineage>
        <taxon>Eukaryota</taxon>
        <taxon>Fungi</taxon>
        <taxon>Dikarya</taxon>
        <taxon>Ascomycota</taxon>
        <taxon>Pezizomycotina</taxon>
        <taxon>Sordariomycetes</taxon>
        <taxon>Xylariomycetidae</taxon>
        <taxon>Amphisphaeriales</taxon>
        <taxon>Sporocadaceae</taxon>
        <taxon>Pestalotiopsis</taxon>
    </lineage>
</organism>
<dbReference type="KEGG" id="pfy:PFICI_06742"/>
<accession>W3X6S2</accession>
<dbReference type="InterPro" id="IPR002889">
    <property type="entry name" value="WSC_carb-bd"/>
</dbReference>
<dbReference type="Proteomes" id="UP000030651">
    <property type="component" value="Unassembled WGS sequence"/>
</dbReference>
<feature type="chain" id="PRO_5004835476" description="WSC domain-containing protein" evidence="8">
    <location>
        <begin position="21"/>
        <end position="573"/>
    </location>
</feature>
<dbReference type="InterPro" id="IPR051836">
    <property type="entry name" value="Kremen_rcpt"/>
</dbReference>
<sequence>MKINQAALAALAALPRLASASLAQRLKFLNTRDVEPGMPYDLNTISTCTWWYDNFEGLTCTDVRDLLYAISPEDFTRWNPSITLDCGNWKRLSYCVQVKSEQTQTTSTTSTTTTTSTASATAKPSLLGWESLGCYVDDDPHTLSTLSAKEGGSQLTVEKCQTACFGDDFLFAGVKAGTECWCGSYVSNEWASDQDDCNIPCGGQTSETCGGTSVMNIYEAEVKDTLPAPSTPTDTATTTTTSLATSTTTKATSTTSTSTTATAIPTWQALGCYKDLYPANDRTLKNLLATSDTSLTIASCQAMCKQDNYLYSGVENGRECWCGNEIQSSTTNVVVAETDCRTPCTGDSSEFCGAGARVYLYKYVAATEATWQTLGCYNDLYPTVNRTLRDLRDFSDTSITIAGCQTTCKKDGYLYAGVEDGRECWCGNEIQSSATNIPAATSDCNKACTGDSSELCGAGARVFLYKNIVPTAPWLGLGCYGEEDPRVLRNLLSVSYGRGNVTHQNCIDTCNRGGYSYAGVENGEECWCDDIINPPGDLASDGSAGCNKACTGNADETCGGLARLEIFVKSTSI</sequence>
<reference evidence="11" key="1">
    <citation type="journal article" date="2015" name="BMC Genomics">
        <title>Genomic and transcriptomic analysis of the endophytic fungus Pestalotiopsis fici reveals its lifestyle and high potential for synthesis of natural products.</title>
        <authorList>
            <person name="Wang X."/>
            <person name="Zhang X."/>
            <person name="Liu L."/>
            <person name="Xiang M."/>
            <person name="Wang W."/>
            <person name="Sun X."/>
            <person name="Che Y."/>
            <person name="Guo L."/>
            <person name="Liu G."/>
            <person name="Guo L."/>
            <person name="Wang C."/>
            <person name="Yin W.B."/>
            <person name="Stadler M."/>
            <person name="Zhang X."/>
            <person name="Liu X."/>
        </authorList>
    </citation>
    <scope>NUCLEOTIDE SEQUENCE [LARGE SCALE GENOMIC DNA]</scope>
    <source>
        <strain evidence="11">W106-1 / CGMCC3.15140</strain>
    </source>
</reference>
<dbReference type="RefSeq" id="XP_007833514.1">
    <property type="nucleotide sequence ID" value="XM_007835323.1"/>
</dbReference>
<name>W3X6S2_PESFW</name>
<dbReference type="GeneID" id="19271755"/>
<evidence type="ECO:0000256" key="1">
    <source>
        <dbReference type="ARBA" id="ARBA00004167"/>
    </source>
</evidence>
<dbReference type="eggNOG" id="KOG4157">
    <property type="taxonomic scope" value="Eukaryota"/>
</dbReference>
<dbReference type="HOGENOM" id="CLU_034395_0_0_1"/>
<dbReference type="InParanoid" id="W3X6S2"/>
<evidence type="ECO:0000313" key="11">
    <source>
        <dbReference type="Proteomes" id="UP000030651"/>
    </source>
</evidence>
<feature type="domain" description="WSC" evidence="9">
    <location>
        <begin position="128"/>
        <end position="221"/>
    </location>
</feature>
<evidence type="ECO:0000256" key="8">
    <source>
        <dbReference type="SAM" id="SignalP"/>
    </source>
</evidence>
<dbReference type="PANTHER" id="PTHR24269:SF16">
    <property type="entry name" value="PROTEIN SLG1"/>
    <property type="match status" value="1"/>
</dbReference>
<keyword evidence="4" id="KW-1133">Transmembrane helix</keyword>
<keyword evidence="5" id="KW-0472">Membrane</keyword>
<feature type="domain" description="WSC" evidence="9">
    <location>
        <begin position="473"/>
        <end position="570"/>
    </location>
</feature>
<evidence type="ECO:0000313" key="10">
    <source>
        <dbReference type="EMBL" id="ETS81740.1"/>
    </source>
</evidence>
<proteinExistence type="predicted"/>
<dbReference type="OrthoDB" id="2019572at2759"/>
<comment type="subcellular location">
    <subcellularLocation>
        <location evidence="1">Membrane</location>
        <topology evidence="1">Single-pass membrane protein</topology>
    </subcellularLocation>
</comment>